<accession>A0A4Y7J8J6</accession>
<dbReference type="Proteomes" id="UP000316621">
    <property type="component" value="Chromosome 3"/>
</dbReference>
<dbReference type="GO" id="GO:0034515">
    <property type="term" value="C:proteasome storage granule"/>
    <property type="evidence" value="ECO:0007669"/>
    <property type="project" value="TreeGrafter"/>
</dbReference>
<feature type="domain" description="26S proteasome non-ATPase regulatory subunit 1/RPN2 N-terminal" evidence="2">
    <location>
        <begin position="3"/>
        <end position="101"/>
    </location>
</feature>
<dbReference type="GO" id="GO:0043161">
    <property type="term" value="P:proteasome-mediated ubiquitin-dependent protein catabolic process"/>
    <property type="evidence" value="ECO:0007669"/>
    <property type="project" value="TreeGrafter"/>
</dbReference>
<dbReference type="GO" id="GO:0005634">
    <property type="term" value="C:nucleus"/>
    <property type="evidence" value="ECO:0007669"/>
    <property type="project" value="TreeGrafter"/>
</dbReference>
<dbReference type="AlphaFoldDB" id="A0A4Y7J8J6"/>
<evidence type="ECO:0000259" key="2">
    <source>
        <dbReference type="Pfam" id="PF21505"/>
    </source>
</evidence>
<organism evidence="3 4">
    <name type="scientific">Papaver somniferum</name>
    <name type="common">Opium poppy</name>
    <dbReference type="NCBI Taxonomy" id="3469"/>
    <lineage>
        <taxon>Eukaryota</taxon>
        <taxon>Viridiplantae</taxon>
        <taxon>Streptophyta</taxon>
        <taxon>Embryophyta</taxon>
        <taxon>Tracheophyta</taxon>
        <taxon>Spermatophyta</taxon>
        <taxon>Magnoliopsida</taxon>
        <taxon>Ranunculales</taxon>
        <taxon>Papaveraceae</taxon>
        <taxon>Papaveroideae</taxon>
        <taxon>Papaver</taxon>
    </lineage>
</organism>
<keyword evidence="4" id="KW-1185">Reference proteome</keyword>
<evidence type="ECO:0000256" key="1">
    <source>
        <dbReference type="ARBA" id="ARBA00022737"/>
    </source>
</evidence>
<dbReference type="PANTHER" id="PTHR10943:SF2">
    <property type="entry name" value="26S PROTEASOME NON-ATPASE REGULATORY SUBUNIT 1"/>
    <property type="match status" value="1"/>
</dbReference>
<protein>
    <recommendedName>
        <fullName evidence="2">26S proteasome non-ATPase regulatory subunit 1/RPN2 N-terminal domain-containing protein</fullName>
    </recommendedName>
</protein>
<gene>
    <name evidence="3" type="ORF">C5167_014892</name>
</gene>
<dbReference type="GO" id="GO:0008540">
    <property type="term" value="C:proteasome regulatory particle, base subcomplex"/>
    <property type="evidence" value="ECO:0007669"/>
    <property type="project" value="TreeGrafter"/>
</dbReference>
<sequence length="157" mass="18193">MSEDAALRASKIYYHLDELKKALSYALLAGPLFDASEDFDYVHAILAKAIDEYGILKARAAELNQGAEKVDPRLESFLERMLWKCILDQKYQAIGIAIVKRQNVALVASRMQHELGIFPERHEVFHKTCTKKRRTSDPKKILKWHRKGLQNWKLKSR</sequence>
<dbReference type="STRING" id="3469.A0A4Y7J8J6"/>
<dbReference type="PANTHER" id="PTHR10943">
    <property type="entry name" value="26S PROTEASOME NON-ATPASE REGULATORY SUBUNIT"/>
    <property type="match status" value="1"/>
</dbReference>
<evidence type="ECO:0000313" key="3">
    <source>
        <dbReference type="EMBL" id="RZC56039.1"/>
    </source>
</evidence>
<dbReference type="Pfam" id="PF21505">
    <property type="entry name" value="RPN2_N"/>
    <property type="match status" value="1"/>
</dbReference>
<dbReference type="InterPro" id="IPR048570">
    <property type="entry name" value="PSMD1_RPN2_N"/>
</dbReference>
<evidence type="ECO:0000313" key="4">
    <source>
        <dbReference type="Proteomes" id="UP000316621"/>
    </source>
</evidence>
<keyword evidence="1" id="KW-0677">Repeat</keyword>
<dbReference type="EMBL" id="CM010717">
    <property type="protein sequence ID" value="RZC56039.1"/>
    <property type="molecule type" value="Genomic_DNA"/>
</dbReference>
<proteinExistence type="predicted"/>
<dbReference type="Gramene" id="RZC56039">
    <property type="protein sequence ID" value="RZC56039"/>
    <property type="gene ID" value="C5167_014892"/>
</dbReference>
<name>A0A4Y7J8J6_PAPSO</name>
<reference evidence="3 4" key="1">
    <citation type="journal article" date="2018" name="Science">
        <title>The opium poppy genome and morphinan production.</title>
        <authorList>
            <person name="Guo L."/>
            <person name="Winzer T."/>
            <person name="Yang X."/>
            <person name="Li Y."/>
            <person name="Ning Z."/>
            <person name="He Z."/>
            <person name="Teodor R."/>
            <person name="Lu Y."/>
            <person name="Bowser T.A."/>
            <person name="Graham I.A."/>
            <person name="Ye K."/>
        </authorList>
    </citation>
    <scope>NUCLEOTIDE SEQUENCE [LARGE SCALE GENOMIC DNA]</scope>
    <source>
        <strain evidence="4">cv. HN1</strain>
        <tissue evidence="3">Leaves</tissue>
    </source>
</reference>